<accession>A0A3N0X4F2</accession>
<reference evidence="2" key="1">
    <citation type="submission" date="2018-11" db="EMBL/GenBank/DDBJ databases">
        <title>Proposal to divide the Flavobacteriaceae and reorganize its genera based on Amino Acid Identity values calculated from whole genome sequences.</title>
        <authorList>
            <person name="Nicholson A.C."/>
            <person name="Gulvik C.A."/>
            <person name="Whitney A.M."/>
            <person name="Humrighouse B.W."/>
            <person name="Bell M."/>
            <person name="Holmes B."/>
            <person name="Steigerwalt A."/>
            <person name="Villarma A."/>
            <person name="Sheth M."/>
            <person name="Batra D."/>
            <person name="Pryor J."/>
            <person name="Bernardet J.-F."/>
            <person name="Hugo C."/>
            <person name="Kampfer P."/>
            <person name="Newman J."/>
            <person name="Mcquiston J."/>
        </authorList>
    </citation>
    <scope>NUCLEOTIDE SEQUENCE [LARGE SCALE GENOMIC DNA]</scope>
    <source>
        <strain evidence="2">DSM 22165</strain>
    </source>
</reference>
<reference evidence="2" key="2">
    <citation type="submission" date="2018-11" db="EMBL/GenBank/DDBJ databases">
        <title>Proposal to divide the Flavobacteriaceae and reorganize its genera based on Amino Acid Identity values calculated from whole genome sequences.</title>
        <authorList>
            <person name="Nicholson A.C."/>
            <person name="Gulvik C.A."/>
            <person name="Whitney A.M."/>
            <person name="Humrighouse B.W."/>
            <person name="Bell M."/>
            <person name="Holmes B."/>
            <person name="Steigerwalt A."/>
            <person name="Villarma A."/>
            <person name="Sheth M."/>
            <person name="Batra D."/>
            <person name="Pryor J."/>
            <person name="Bernardet J.-F."/>
            <person name="Hugo C."/>
            <person name="Kampfer P."/>
            <person name="Newman J."/>
            <person name="Mcquiston J.R."/>
        </authorList>
    </citation>
    <scope>NUCLEOTIDE SEQUENCE [LARGE SCALE GENOMIC DNA]</scope>
    <source>
        <strain evidence="2">DSM 22165</strain>
    </source>
</reference>
<protein>
    <submittedName>
        <fullName evidence="1">Uncharacterized protein</fullName>
    </submittedName>
</protein>
<dbReference type="Proteomes" id="UP000267623">
    <property type="component" value="Unassembled WGS sequence"/>
</dbReference>
<evidence type="ECO:0000313" key="1">
    <source>
        <dbReference type="EMBL" id="ROI12190.1"/>
    </source>
</evidence>
<organism evidence="1 2">
    <name type="scientific">Epilithonimonas hominis</name>
    <dbReference type="NCBI Taxonomy" id="420404"/>
    <lineage>
        <taxon>Bacteria</taxon>
        <taxon>Pseudomonadati</taxon>
        <taxon>Bacteroidota</taxon>
        <taxon>Flavobacteriia</taxon>
        <taxon>Flavobacteriales</taxon>
        <taxon>Weeksellaceae</taxon>
        <taxon>Chryseobacterium group</taxon>
        <taxon>Epilithonimonas</taxon>
    </lineage>
</organism>
<dbReference type="EMBL" id="RJTU01000076">
    <property type="protein sequence ID" value="ROI12190.1"/>
    <property type="molecule type" value="Genomic_DNA"/>
</dbReference>
<evidence type="ECO:0000313" key="2">
    <source>
        <dbReference type="Proteomes" id="UP000267623"/>
    </source>
</evidence>
<dbReference type="AlphaFoldDB" id="A0A3N0X4F2"/>
<proteinExistence type="predicted"/>
<name>A0A3N0X4F2_9FLAO</name>
<comment type="caution">
    <text evidence="1">The sequence shown here is derived from an EMBL/GenBank/DDBJ whole genome shotgun (WGS) entry which is preliminary data.</text>
</comment>
<gene>
    <name evidence="1" type="ORF">EGH73_12185</name>
</gene>
<sequence>MVISLLKTTAITFLLGAKDNKLKVKTDKNKRGKRVVFFIGLITLQNYKILIKLNTKVLIFNIFLLSLIFFRENSFVKYSNRNKKSKLIYSTWILNSRVFFTKNNSELLA</sequence>